<protein>
    <submittedName>
        <fullName evidence="2">Uncharacterized protein</fullName>
    </submittedName>
</protein>
<keyword evidence="1" id="KW-0812">Transmembrane</keyword>
<dbReference type="Proteomes" id="UP000461409">
    <property type="component" value="Unassembled WGS sequence"/>
</dbReference>
<dbReference type="EMBL" id="WUBR01000003">
    <property type="protein sequence ID" value="MWV29087.1"/>
    <property type="molecule type" value="Genomic_DNA"/>
</dbReference>
<dbReference type="RefSeq" id="WP_160486712.1">
    <property type="nucleotide sequence ID" value="NZ_WUBR01000003.1"/>
</dbReference>
<comment type="caution">
    <text evidence="2">The sequence shown here is derived from an EMBL/GenBank/DDBJ whole genome shotgun (WGS) entry which is preliminary data.</text>
</comment>
<feature type="transmembrane region" description="Helical" evidence="1">
    <location>
        <begin position="114"/>
        <end position="135"/>
    </location>
</feature>
<evidence type="ECO:0000256" key="1">
    <source>
        <dbReference type="SAM" id="Phobius"/>
    </source>
</evidence>
<keyword evidence="1" id="KW-0472">Membrane</keyword>
<keyword evidence="3" id="KW-1185">Reference proteome</keyword>
<feature type="transmembrane region" description="Helical" evidence="1">
    <location>
        <begin position="43"/>
        <end position="63"/>
    </location>
</feature>
<feature type="transmembrane region" description="Helical" evidence="1">
    <location>
        <begin position="194"/>
        <end position="214"/>
    </location>
</feature>
<gene>
    <name evidence="2" type="ORF">GRF63_14340</name>
</gene>
<reference evidence="2 3" key="1">
    <citation type="submission" date="2019-12" db="EMBL/GenBank/DDBJ databases">
        <authorList>
            <person name="Lee S.D."/>
        </authorList>
    </citation>
    <scope>NUCLEOTIDE SEQUENCE [LARGE SCALE GENOMIC DNA]</scope>
    <source>
        <strain evidence="2 3">GH3-10</strain>
    </source>
</reference>
<name>A0A844XF32_9SPHN</name>
<keyword evidence="1" id="KW-1133">Transmembrane helix</keyword>
<evidence type="ECO:0000313" key="2">
    <source>
        <dbReference type="EMBL" id="MWV29087.1"/>
    </source>
</evidence>
<evidence type="ECO:0000313" key="3">
    <source>
        <dbReference type="Proteomes" id="UP000461409"/>
    </source>
</evidence>
<feature type="transmembrane region" description="Helical" evidence="1">
    <location>
        <begin position="9"/>
        <end position="31"/>
    </location>
</feature>
<feature type="transmembrane region" description="Helical" evidence="1">
    <location>
        <begin position="75"/>
        <end position="94"/>
    </location>
</feature>
<feature type="transmembrane region" description="Helical" evidence="1">
    <location>
        <begin position="156"/>
        <end position="182"/>
    </location>
</feature>
<accession>A0A844XF32</accession>
<sequence length="228" mass="24534">MARYTRAEAFFPIMTLVVLGFIILGFGSAMAARGSGYVPTPALILHGVVTLAWFTLTLVQALLIRRANFTLHRALGSVSITLVLGIVVLGYLTTARAVTNLEWSIAGFDNIGSAIFPFFDILTFAIVYAVGVATRRDAAAHKRLMTLAGVMMMDPAVARVAIFVLGAPPLALVLEVAILLAFPIYDWRTRGRPHWASVFGIVLFLACFALRMALGGTDAWAGFVAAVF</sequence>
<proteinExistence type="predicted"/>
<organism evidence="2 3">
    <name type="scientific">Aurantiacibacter rhizosphaerae</name>
    <dbReference type="NCBI Taxonomy" id="2691582"/>
    <lineage>
        <taxon>Bacteria</taxon>
        <taxon>Pseudomonadati</taxon>
        <taxon>Pseudomonadota</taxon>
        <taxon>Alphaproteobacteria</taxon>
        <taxon>Sphingomonadales</taxon>
        <taxon>Erythrobacteraceae</taxon>
        <taxon>Aurantiacibacter</taxon>
    </lineage>
</organism>
<dbReference type="AlphaFoldDB" id="A0A844XF32"/>
<reference evidence="2 3" key="2">
    <citation type="submission" date="2020-02" db="EMBL/GenBank/DDBJ databases">
        <title>Erythrobacter dongmakensis sp. nov., isolated from a tidal mudflat.</title>
        <authorList>
            <person name="Kim I.S."/>
        </authorList>
    </citation>
    <scope>NUCLEOTIDE SEQUENCE [LARGE SCALE GENOMIC DNA]</scope>
    <source>
        <strain evidence="2 3">GH3-10</strain>
    </source>
</reference>